<organism evidence="1">
    <name type="scientific">marine sediment metagenome</name>
    <dbReference type="NCBI Taxonomy" id="412755"/>
    <lineage>
        <taxon>unclassified sequences</taxon>
        <taxon>metagenomes</taxon>
        <taxon>ecological metagenomes</taxon>
    </lineage>
</organism>
<comment type="caution">
    <text evidence="1">The sequence shown here is derived from an EMBL/GenBank/DDBJ whole genome shotgun (WGS) entry which is preliminary data.</text>
</comment>
<protein>
    <submittedName>
        <fullName evidence="1">Uncharacterized protein</fullName>
    </submittedName>
</protein>
<evidence type="ECO:0000313" key="1">
    <source>
        <dbReference type="EMBL" id="KKM81204.1"/>
    </source>
</evidence>
<reference evidence="1" key="1">
    <citation type="journal article" date="2015" name="Nature">
        <title>Complex archaea that bridge the gap between prokaryotes and eukaryotes.</title>
        <authorList>
            <person name="Spang A."/>
            <person name="Saw J.H."/>
            <person name="Jorgensen S.L."/>
            <person name="Zaremba-Niedzwiedzka K."/>
            <person name="Martijn J."/>
            <person name="Lind A.E."/>
            <person name="van Eijk R."/>
            <person name="Schleper C."/>
            <person name="Guy L."/>
            <person name="Ettema T.J."/>
        </authorList>
    </citation>
    <scope>NUCLEOTIDE SEQUENCE</scope>
</reference>
<gene>
    <name evidence="1" type="ORF">LCGC14_1332180</name>
</gene>
<name>A0A0F9KG51_9ZZZZ</name>
<sequence length="441" mass="45585">MNKKFLIGISAALVVGVAAVAWAQNIVNYREQGGARTVIGGSLDVVSGGDLDIESGAAFKIAGSDLAAELAILDGVTASTADLNNTTNFEQTLSSSTTVLTVTDGVIDFDVASHDTSNGLKLGGTLVTSTAAELNALDGITSTVAKLNYVDVTTLGTVEASLAVTADASLDVTALRNLTMTGDLTISDPTNGGDAGARNTLTANFNIGVAAFGTMTNGSTETIALFDDTPAGECVEVGGQTAANDAAVYRVGTNSLKVTLEATPAADEGVDCTISADDFGSNESIGFWFRTDTALTASGDLFLELDDDGGTDVEFDFPTVATINQWTWIELDISTCATCDIVNGVKILVDATGATTLAGANFWLDFMYKWDADDEEALGVDIVQDGVLGVITVVDAAGTNNTTTARVENTDFFINYQVGNDAWVTLTDLSTFTGFGLFATQ</sequence>
<dbReference type="AlphaFoldDB" id="A0A0F9KG51"/>
<proteinExistence type="predicted"/>
<dbReference type="EMBL" id="LAZR01008060">
    <property type="protein sequence ID" value="KKM81204.1"/>
    <property type="molecule type" value="Genomic_DNA"/>
</dbReference>
<accession>A0A0F9KG51</accession>
<dbReference type="Gene3D" id="2.60.120.260">
    <property type="entry name" value="Galactose-binding domain-like"/>
    <property type="match status" value="1"/>
</dbReference>